<keyword evidence="3" id="KW-1185">Reference proteome</keyword>
<evidence type="ECO:0000313" key="2">
    <source>
        <dbReference type="EMBL" id="PRX19746.1"/>
    </source>
</evidence>
<dbReference type="EMBL" id="PVMZ01000009">
    <property type="protein sequence ID" value="PRX19746.1"/>
    <property type="molecule type" value="Genomic_DNA"/>
</dbReference>
<accession>A0A2T0K9V6</accession>
<evidence type="ECO:0000313" key="3">
    <source>
        <dbReference type="Proteomes" id="UP000239415"/>
    </source>
</evidence>
<comment type="caution">
    <text evidence="2">The sequence shown here is derived from an EMBL/GenBank/DDBJ whole genome shotgun (WGS) entry which is preliminary data.</text>
</comment>
<proteinExistence type="predicted"/>
<sequence length="490" mass="52843">MQCVTPALLANGRSTHRTAPCEVATGGRSLGCPQGLTRRFRRRNAGSVNATRDTDPALTALLDRQRAVISWRQARRHLSESTVRHRVASGSWRRVHRGVFLAHAGPIGRAEGLWVASLAVGNGRPALLGGSTALRVLGLRLPDDAEPVHVLLPAHLTDRDPPPGVVVHRSRHLPRADARFDTAPPCTTAARSLVDAARWAFTDAGAVSIIAATFQQRLVTAAEVNAVLGAEQRIRRRSVIESAVADASGGSESAYEIEFLRLCRQAGLPRPSRQTVRRDRSGRNRYRDVYFDVWRVQIEIDGAQHMDVYGWGGMPTCEPATRSPSAVSGCSASPAGPSATARGKSSRTSGQPCTQLAGAADSRPPAPSGGMITPRPDPAPGFNRPHRHPRDPTDRQPATSVRASRETARRLAGPGIRSPVLRGEGAARVLHGPIVSEAPGREDRTGGQAGDLGCDRHPYEDRLPLRGETRAEPTFGVYRRPMYGYPGLRR</sequence>
<protein>
    <submittedName>
        <fullName evidence="2">Uncharacterized protein</fullName>
    </submittedName>
</protein>
<organism evidence="2 3">
    <name type="scientific">Actinoplanes italicus</name>
    <dbReference type="NCBI Taxonomy" id="113567"/>
    <lineage>
        <taxon>Bacteria</taxon>
        <taxon>Bacillati</taxon>
        <taxon>Actinomycetota</taxon>
        <taxon>Actinomycetes</taxon>
        <taxon>Micromonosporales</taxon>
        <taxon>Micromonosporaceae</taxon>
        <taxon>Actinoplanes</taxon>
    </lineage>
</organism>
<dbReference type="AlphaFoldDB" id="A0A2T0K9V6"/>
<gene>
    <name evidence="2" type="ORF">CLV67_10911</name>
</gene>
<evidence type="ECO:0000256" key="1">
    <source>
        <dbReference type="SAM" id="MobiDB-lite"/>
    </source>
</evidence>
<feature type="compositionally biased region" description="Low complexity" evidence="1">
    <location>
        <begin position="323"/>
        <end position="343"/>
    </location>
</feature>
<name>A0A2T0K9V6_9ACTN</name>
<feature type="region of interest" description="Disordered" evidence="1">
    <location>
        <begin position="320"/>
        <end position="468"/>
    </location>
</feature>
<reference evidence="2 3" key="1">
    <citation type="submission" date="2018-03" db="EMBL/GenBank/DDBJ databases">
        <title>Genomic Encyclopedia of Archaeal and Bacterial Type Strains, Phase II (KMG-II): from individual species to whole genera.</title>
        <authorList>
            <person name="Goeker M."/>
        </authorList>
    </citation>
    <scope>NUCLEOTIDE SEQUENCE [LARGE SCALE GENOMIC DNA]</scope>
    <source>
        <strain evidence="2 3">DSM 43146</strain>
    </source>
</reference>
<feature type="compositionally biased region" description="Basic and acidic residues" evidence="1">
    <location>
        <begin position="453"/>
        <end position="468"/>
    </location>
</feature>
<dbReference type="Proteomes" id="UP000239415">
    <property type="component" value="Unassembled WGS sequence"/>
</dbReference>